<dbReference type="PANTHER" id="PTHR10656:SF42">
    <property type="entry name" value="CYCLIC GMP-AMP SYNTHASE-LIKE PROTEIN-RELATED"/>
    <property type="match status" value="1"/>
</dbReference>
<evidence type="ECO:0000313" key="11">
    <source>
        <dbReference type="Proteomes" id="UP000085678"/>
    </source>
</evidence>
<evidence type="ECO:0000256" key="3">
    <source>
        <dbReference type="ARBA" id="ARBA00022679"/>
    </source>
</evidence>
<dbReference type="Pfam" id="PF03281">
    <property type="entry name" value="Mab-21"/>
    <property type="match status" value="1"/>
</dbReference>
<dbReference type="Gene3D" id="1.10.1410.40">
    <property type="match status" value="1"/>
</dbReference>
<keyword evidence="6" id="KW-0547">Nucleotide-binding</keyword>
<keyword evidence="7" id="KW-0067">ATP-binding</keyword>
<dbReference type="SMART" id="SM01265">
    <property type="entry name" value="Mab-21"/>
    <property type="match status" value="1"/>
</dbReference>
<evidence type="ECO:0000256" key="4">
    <source>
        <dbReference type="ARBA" id="ARBA00022695"/>
    </source>
</evidence>
<feature type="domain" description="Mab-21-like HhH/H2TH-like" evidence="10">
    <location>
        <begin position="274"/>
        <end position="369"/>
    </location>
</feature>
<reference evidence="12" key="1">
    <citation type="submission" date="2025-08" db="UniProtKB">
        <authorList>
            <consortium name="RefSeq"/>
        </authorList>
    </citation>
    <scope>IDENTIFICATION</scope>
    <source>
        <tissue evidence="12">Gonads</tissue>
    </source>
</reference>
<dbReference type="KEGG" id="lak:106173309"/>
<gene>
    <name evidence="12" type="primary">LOC106173309</name>
</gene>
<sequence length="391" mass="45250">MADDLRTNLNFEDINHGLARFRDNVILKSREESRKIISTCIEKVILPVLTKIGEIEKRFHCSVPSSMNASYFEGLKVSAKNEFELMVNLDHLTAFKSFDDLGNRESKYACYGYLLCKHSYHNLSDVVVSPPPNCKHDKDDQVISALKVRKHFAELASQACSHIKCDEGLQVEAQFRDPYTVLKITMDDKAYYFELVPSLPFVNAWPPSAEDFGVRTNEWLTTDDVREIKQMGYSVIPMICPADPKNEALWRISFSKAEKYVMRYEDFGDPRGRRKQCSSFLKTIREANKEAMRPLVSYHLKTLVLNDCMKWPKDESWTHELLSQRFVGLLWHLDDALERRKLPHFFIKKCNLLAPYDMVDLQELATKVKDIFNDIVVNPLTSSQLNIKQGH</sequence>
<dbReference type="Pfam" id="PF20266">
    <property type="entry name" value="Mab-21_C"/>
    <property type="match status" value="1"/>
</dbReference>
<protein>
    <submittedName>
        <fullName evidence="12">Nucleotidyltransferase MAB21L1</fullName>
    </submittedName>
</protein>
<comment type="cofactor">
    <cofactor evidence="1">
        <name>Mg(2+)</name>
        <dbReference type="ChEBI" id="CHEBI:18420"/>
    </cofactor>
</comment>
<name>A0A1S3JI83_LINAN</name>
<evidence type="ECO:0000259" key="9">
    <source>
        <dbReference type="Pfam" id="PF03281"/>
    </source>
</evidence>
<evidence type="ECO:0000256" key="7">
    <source>
        <dbReference type="ARBA" id="ARBA00022840"/>
    </source>
</evidence>
<feature type="domain" description="Mab-21-like nucleotidyltransferase" evidence="9">
    <location>
        <begin position="71"/>
        <end position="262"/>
    </location>
</feature>
<organism evidence="11 12">
    <name type="scientific">Lingula anatina</name>
    <name type="common">Brachiopod</name>
    <name type="synonym">Lingula unguis</name>
    <dbReference type="NCBI Taxonomy" id="7574"/>
    <lineage>
        <taxon>Eukaryota</taxon>
        <taxon>Metazoa</taxon>
        <taxon>Spiralia</taxon>
        <taxon>Lophotrochozoa</taxon>
        <taxon>Brachiopoda</taxon>
        <taxon>Linguliformea</taxon>
        <taxon>Lingulata</taxon>
        <taxon>Lingulida</taxon>
        <taxon>Linguloidea</taxon>
        <taxon>Lingulidae</taxon>
        <taxon>Lingula</taxon>
    </lineage>
</organism>
<evidence type="ECO:0000256" key="8">
    <source>
        <dbReference type="ARBA" id="ARBA00022842"/>
    </source>
</evidence>
<dbReference type="RefSeq" id="XP_013409851.1">
    <property type="nucleotide sequence ID" value="XM_013554397.1"/>
</dbReference>
<dbReference type="Proteomes" id="UP000085678">
    <property type="component" value="Unplaced"/>
</dbReference>
<evidence type="ECO:0000256" key="2">
    <source>
        <dbReference type="ARBA" id="ARBA00008307"/>
    </source>
</evidence>
<evidence type="ECO:0000256" key="6">
    <source>
        <dbReference type="ARBA" id="ARBA00022741"/>
    </source>
</evidence>
<dbReference type="STRING" id="7574.A0A1S3JI83"/>
<dbReference type="Gene3D" id="3.30.460.90">
    <property type="match status" value="1"/>
</dbReference>
<dbReference type="InterPro" id="IPR024810">
    <property type="entry name" value="MAB21L/cGLR"/>
</dbReference>
<evidence type="ECO:0000313" key="12">
    <source>
        <dbReference type="RefSeq" id="XP_013409851.1"/>
    </source>
</evidence>
<dbReference type="OMA" id="HRCRWEL"/>
<keyword evidence="8" id="KW-0460">Magnesium</keyword>
<dbReference type="AlphaFoldDB" id="A0A1S3JI83"/>
<dbReference type="InParanoid" id="A0A1S3JI83"/>
<keyword evidence="5" id="KW-0479">Metal-binding</keyword>
<evidence type="ECO:0000259" key="10">
    <source>
        <dbReference type="Pfam" id="PF20266"/>
    </source>
</evidence>
<dbReference type="PANTHER" id="PTHR10656">
    <property type="entry name" value="CELL FATE DETERMINING PROTEIN MAB21-RELATED"/>
    <property type="match status" value="1"/>
</dbReference>
<dbReference type="InterPro" id="IPR046903">
    <property type="entry name" value="Mab-21-like_nuc_Trfase"/>
</dbReference>
<evidence type="ECO:0000256" key="1">
    <source>
        <dbReference type="ARBA" id="ARBA00001946"/>
    </source>
</evidence>
<dbReference type="OrthoDB" id="6055534at2759"/>
<keyword evidence="4" id="KW-0548">Nucleotidyltransferase</keyword>
<dbReference type="GO" id="GO:0005524">
    <property type="term" value="F:ATP binding"/>
    <property type="evidence" value="ECO:0007669"/>
    <property type="project" value="UniProtKB-KW"/>
</dbReference>
<dbReference type="InterPro" id="IPR046906">
    <property type="entry name" value="Mab-21_HhH/H2TH-like"/>
</dbReference>
<comment type="similarity">
    <text evidence="2">Belongs to the mab-21 family.</text>
</comment>
<proteinExistence type="inferred from homology"/>
<dbReference type="GO" id="GO:0016779">
    <property type="term" value="F:nucleotidyltransferase activity"/>
    <property type="evidence" value="ECO:0007669"/>
    <property type="project" value="UniProtKB-KW"/>
</dbReference>
<keyword evidence="11" id="KW-1185">Reference proteome</keyword>
<dbReference type="GO" id="GO:0046872">
    <property type="term" value="F:metal ion binding"/>
    <property type="evidence" value="ECO:0007669"/>
    <property type="project" value="UniProtKB-KW"/>
</dbReference>
<keyword evidence="3" id="KW-0808">Transferase</keyword>
<evidence type="ECO:0000256" key="5">
    <source>
        <dbReference type="ARBA" id="ARBA00022723"/>
    </source>
</evidence>
<accession>A0A1S3JI83</accession>
<dbReference type="GeneID" id="106173309"/>